<evidence type="ECO:0000313" key="1">
    <source>
        <dbReference type="EMBL" id="CAN92259.1"/>
    </source>
</evidence>
<reference evidence="1 2" key="1">
    <citation type="journal article" date="2007" name="Nat. Biotechnol.">
        <title>Complete genome sequence of the myxobacterium Sorangium cellulosum.</title>
        <authorList>
            <person name="Schneiker S."/>
            <person name="Perlova O."/>
            <person name="Kaiser O."/>
            <person name="Gerth K."/>
            <person name="Alici A."/>
            <person name="Altmeyer M.O."/>
            <person name="Bartels D."/>
            <person name="Bekel T."/>
            <person name="Beyer S."/>
            <person name="Bode E."/>
            <person name="Bode H.B."/>
            <person name="Bolten C.J."/>
            <person name="Choudhuri J.V."/>
            <person name="Doss S."/>
            <person name="Elnakady Y.A."/>
            <person name="Frank B."/>
            <person name="Gaigalat L."/>
            <person name="Goesmann A."/>
            <person name="Groeger C."/>
            <person name="Gross F."/>
            <person name="Jelsbak L."/>
            <person name="Jelsbak L."/>
            <person name="Kalinowski J."/>
            <person name="Kegler C."/>
            <person name="Knauber T."/>
            <person name="Konietzny S."/>
            <person name="Kopp M."/>
            <person name="Krause L."/>
            <person name="Krug D."/>
            <person name="Linke B."/>
            <person name="Mahmud T."/>
            <person name="Martinez-Arias R."/>
            <person name="McHardy A.C."/>
            <person name="Merai M."/>
            <person name="Meyer F."/>
            <person name="Mormann S."/>
            <person name="Munoz-Dorado J."/>
            <person name="Perez J."/>
            <person name="Pradella S."/>
            <person name="Rachid S."/>
            <person name="Raddatz G."/>
            <person name="Rosenau F."/>
            <person name="Rueckert C."/>
            <person name="Sasse F."/>
            <person name="Scharfe M."/>
            <person name="Schuster S.C."/>
            <person name="Suen G."/>
            <person name="Treuner-Lange A."/>
            <person name="Velicer G.J."/>
            <person name="Vorholter F.-J."/>
            <person name="Weissman K.J."/>
            <person name="Welch R.D."/>
            <person name="Wenzel S.C."/>
            <person name="Whitworth D.E."/>
            <person name="Wilhelm S."/>
            <person name="Wittmann C."/>
            <person name="Bloecker H."/>
            <person name="Puehler A."/>
            <person name="Mueller R."/>
        </authorList>
    </citation>
    <scope>NUCLEOTIDE SEQUENCE [LARGE SCALE GENOMIC DNA]</scope>
    <source>
        <strain evidence="2">So ce56</strain>
    </source>
</reference>
<dbReference type="eggNOG" id="COG3292">
    <property type="taxonomic scope" value="Bacteria"/>
</dbReference>
<evidence type="ECO:0000313" key="2">
    <source>
        <dbReference type="Proteomes" id="UP000002139"/>
    </source>
</evidence>
<proteinExistence type="predicted"/>
<organism evidence="1 2">
    <name type="scientific">Sorangium cellulosum (strain So ce56)</name>
    <name type="common">Polyangium cellulosum (strain So ce56)</name>
    <dbReference type="NCBI Taxonomy" id="448385"/>
    <lineage>
        <taxon>Bacteria</taxon>
        <taxon>Pseudomonadati</taxon>
        <taxon>Myxococcota</taxon>
        <taxon>Polyangia</taxon>
        <taxon>Polyangiales</taxon>
        <taxon>Polyangiaceae</taxon>
        <taxon>Sorangium</taxon>
    </lineage>
</organism>
<accession>A9FVC0</accession>
<dbReference type="SUPFAM" id="SSF51126">
    <property type="entry name" value="Pectin lyase-like"/>
    <property type="match status" value="1"/>
</dbReference>
<dbReference type="AlphaFoldDB" id="A9FVC0"/>
<dbReference type="RefSeq" id="WP_012234735.1">
    <property type="nucleotide sequence ID" value="NC_010162.1"/>
</dbReference>
<gene>
    <name evidence="1" type="ordered locus">sce2100</name>
</gene>
<dbReference type="STRING" id="448385.sce2100"/>
<sequence length="721" mass="78043">MSFDADTLYKLLPEIHRLRDAERDEPLRALLGVIADQVALLEENLAQLHDDQFVETSAPWTLPYIADLLGVTGLPSTGIEGPNARAEVANTIAYRRRKGTVAVLEQLARDATGWPARAVEFFQLVATTQHLNHLRPENTSFIGVRDASRLEYLGTAFERLARRTDLPHSVDVRRIPPRDGARVAPLTPPGGVLDPALDALPLAGVGRYGIPNVGLFLFRLRAQPLTRVEASKVAARCFRFDPLGADVALFNNARTERELTHLAEPANVPGRISRRELHRDLTAAGSDADGYYGRSLKIETMTPGDEPALIDRTKVVACDLSDWSREPPLDKTVAVDPALGRIKFRTAPTASVLVSYHLGVTANLGGGEYTRSTAASPGARTVIRVSKTGPIHTLQDALNALPQAGGVIEIDDSARYEENLTVPSFPSLEIRAADKRRPTLVILGGPLILRGAKDGEITLSGLLIAGRAVQCDDPIRLLRIEHTTLLPGIALGADGKPTSPGAPSLTVFGANTELVLDHAIVGGLRVVDEAKATITASIVDASSGSAVAYAAPGDNGPKGPGGSLRVVSSTLIGKIHAAAIELVSNSILLAYREPNESNDPNDPNNPWPWLEPVRVRRRQEGCVRFSYVPPGSRVPRRAHCQPASEADAARVRPMLDSTRYGDPEYGRLSLKCPDEIRRGADDGSEMGVFHELYQPQREDHLRVRLDEYLRFGLEAGIVYAT</sequence>
<dbReference type="HOGENOM" id="CLU_377112_0_0_7"/>
<name>A9FVC0_SORC5</name>
<dbReference type="BioCyc" id="SCEL448385:SCE_RS10805-MONOMER"/>
<dbReference type="OrthoDB" id="626916at2"/>
<dbReference type="KEGG" id="scl:sce2100"/>
<dbReference type="EMBL" id="AM746676">
    <property type="protein sequence ID" value="CAN92259.1"/>
    <property type="molecule type" value="Genomic_DNA"/>
</dbReference>
<dbReference type="Proteomes" id="UP000002139">
    <property type="component" value="Chromosome"/>
</dbReference>
<dbReference type="InterPro" id="IPR011050">
    <property type="entry name" value="Pectin_lyase_fold/virulence"/>
</dbReference>
<protein>
    <submittedName>
        <fullName evidence="1">Uncharacterized protein</fullName>
    </submittedName>
</protein>
<keyword evidence="2" id="KW-1185">Reference proteome</keyword>